<name>A0A183U105_TOXCA</name>
<evidence type="ECO:0000313" key="3">
    <source>
        <dbReference type="Proteomes" id="UP000050794"/>
    </source>
</evidence>
<protein>
    <submittedName>
        <fullName evidence="2 4">Uncharacterized protein</fullName>
    </submittedName>
</protein>
<dbReference type="WBParaSite" id="TCNE_0000217501-mRNA-1">
    <property type="protein sequence ID" value="TCNE_0000217501-mRNA-1"/>
    <property type="gene ID" value="TCNE_0000217501"/>
</dbReference>
<feature type="region of interest" description="Disordered" evidence="1">
    <location>
        <begin position="113"/>
        <end position="134"/>
    </location>
</feature>
<proteinExistence type="predicted"/>
<dbReference type="Proteomes" id="UP000050794">
    <property type="component" value="Unassembled WGS sequence"/>
</dbReference>
<keyword evidence="3" id="KW-1185">Reference proteome</keyword>
<accession>A0A183U105</accession>
<reference evidence="4" key="1">
    <citation type="submission" date="2016-06" db="UniProtKB">
        <authorList>
            <consortium name="WormBaseParasite"/>
        </authorList>
    </citation>
    <scope>IDENTIFICATION</scope>
</reference>
<sequence>MLSFSDQSVLKYRNFRDLASPTPSYHGSRKWYLSPLQNQRYCNENHITWLRDDASPLNSGAWTPTPRFGSRPESRLEYECLPPRRSKSVGRYVDSTLHNDEDIVERWREERARLSSRSTTSPQQSPSSAQATSAAVHANGVSSCGASPITHDCNNRFALERSKTAHFHLPTYRFRDEDARPIPALTLNCMRCGRLRRELSWREIEFLYDCLGKNGVHRESVNEDLNGRISNAMIRERLEETCRQLESFLESLEGRRRTYSLPQLSTIPIASNVIENNALLTECKPSTSKGDNRLYSIEKADFSGYCQSPLIYK</sequence>
<evidence type="ECO:0000313" key="4">
    <source>
        <dbReference type="WBParaSite" id="TCNE_0000217501-mRNA-1"/>
    </source>
</evidence>
<reference evidence="2 3" key="2">
    <citation type="submission" date="2018-11" db="EMBL/GenBank/DDBJ databases">
        <authorList>
            <consortium name="Pathogen Informatics"/>
        </authorList>
    </citation>
    <scope>NUCLEOTIDE SEQUENCE [LARGE SCALE GENOMIC DNA]</scope>
</reference>
<organism evidence="3 4">
    <name type="scientific">Toxocara canis</name>
    <name type="common">Canine roundworm</name>
    <dbReference type="NCBI Taxonomy" id="6265"/>
    <lineage>
        <taxon>Eukaryota</taxon>
        <taxon>Metazoa</taxon>
        <taxon>Ecdysozoa</taxon>
        <taxon>Nematoda</taxon>
        <taxon>Chromadorea</taxon>
        <taxon>Rhabditida</taxon>
        <taxon>Spirurina</taxon>
        <taxon>Ascaridomorpha</taxon>
        <taxon>Ascaridoidea</taxon>
        <taxon>Toxocaridae</taxon>
        <taxon>Toxocara</taxon>
    </lineage>
</organism>
<dbReference type="EMBL" id="UYWY01002032">
    <property type="protein sequence ID" value="VDM27599.1"/>
    <property type="molecule type" value="Genomic_DNA"/>
</dbReference>
<feature type="compositionally biased region" description="Low complexity" evidence="1">
    <location>
        <begin position="115"/>
        <end position="134"/>
    </location>
</feature>
<gene>
    <name evidence="2" type="ORF">TCNE_LOCUS2175</name>
</gene>
<evidence type="ECO:0000256" key="1">
    <source>
        <dbReference type="SAM" id="MobiDB-lite"/>
    </source>
</evidence>
<dbReference type="AlphaFoldDB" id="A0A183U105"/>
<evidence type="ECO:0000313" key="2">
    <source>
        <dbReference type="EMBL" id="VDM27599.1"/>
    </source>
</evidence>